<feature type="non-terminal residue" evidence="2">
    <location>
        <position position="1"/>
    </location>
</feature>
<evidence type="ECO:0000313" key="2">
    <source>
        <dbReference type="EMBL" id="MEQ2198953.1"/>
    </source>
</evidence>
<evidence type="ECO:0000256" key="1">
    <source>
        <dbReference type="SAM" id="MobiDB-lite"/>
    </source>
</evidence>
<name>A0ABV0QTT0_9TELE</name>
<dbReference type="Proteomes" id="UP001434883">
    <property type="component" value="Unassembled WGS sequence"/>
</dbReference>
<accession>A0ABV0QTT0</accession>
<protein>
    <submittedName>
        <fullName evidence="2">Uncharacterized protein</fullName>
    </submittedName>
</protein>
<feature type="compositionally biased region" description="Basic and acidic residues" evidence="1">
    <location>
        <begin position="169"/>
        <end position="179"/>
    </location>
</feature>
<reference evidence="2 3" key="1">
    <citation type="submission" date="2021-06" db="EMBL/GenBank/DDBJ databases">
        <authorList>
            <person name="Palmer J.M."/>
        </authorList>
    </citation>
    <scope>NUCLEOTIDE SEQUENCE [LARGE SCALE GENOMIC DNA]</scope>
    <source>
        <strain evidence="2 3">XC_2019</strain>
        <tissue evidence="2">Muscle</tissue>
    </source>
</reference>
<dbReference type="InterPro" id="IPR039930">
    <property type="entry name" value="RALGAPB"/>
</dbReference>
<proteinExistence type="predicted"/>
<dbReference type="PANTHER" id="PTHR21344">
    <property type="entry name" value="RAL GTPASE-ACTIVATING PROTEIN SUBUNIT BETA"/>
    <property type="match status" value="1"/>
</dbReference>
<evidence type="ECO:0000313" key="3">
    <source>
        <dbReference type="Proteomes" id="UP001434883"/>
    </source>
</evidence>
<dbReference type="PANTHER" id="PTHR21344:SF1">
    <property type="entry name" value="RAL GTPASE-ACTIVATING PROTEIN SUBUNIT BETA"/>
    <property type="match status" value="1"/>
</dbReference>
<dbReference type="EMBL" id="JAHRIN010021505">
    <property type="protein sequence ID" value="MEQ2198953.1"/>
    <property type="molecule type" value="Genomic_DNA"/>
</dbReference>
<gene>
    <name evidence="2" type="ORF">XENOCAPTIV_021484</name>
</gene>
<feature type="region of interest" description="Disordered" evidence="1">
    <location>
        <begin position="158"/>
        <end position="186"/>
    </location>
</feature>
<sequence length="186" mass="20795">IQSAAAILWVHVVRLLAQRLTSQWRKDSAICLSALEVLGGLAKLCSVVLQVEVQVEDLERRRAVSSVCTYIVFQCSRPPPLHSRDLHSIIVAAFCCLNIWLSQHPVLLHEQVPDLKVSGACTCLHGSLRENILMLNDSTLKKSRYFVLEGSVILAMYEPKPGPDQGKSGTRERNSDQNHRPLQHIL</sequence>
<comment type="caution">
    <text evidence="2">The sequence shown here is derived from an EMBL/GenBank/DDBJ whole genome shotgun (WGS) entry which is preliminary data.</text>
</comment>
<organism evidence="2 3">
    <name type="scientific">Xenoophorus captivus</name>
    <dbReference type="NCBI Taxonomy" id="1517983"/>
    <lineage>
        <taxon>Eukaryota</taxon>
        <taxon>Metazoa</taxon>
        <taxon>Chordata</taxon>
        <taxon>Craniata</taxon>
        <taxon>Vertebrata</taxon>
        <taxon>Euteleostomi</taxon>
        <taxon>Actinopterygii</taxon>
        <taxon>Neopterygii</taxon>
        <taxon>Teleostei</taxon>
        <taxon>Neoteleostei</taxon>
        <taxon>Acanthomorphata</taxon>
        <taxon>Ovalentaria</taxon>
        <taxon>Atherinomorphae</taxon>
        <taxon>Cyprinodontiformes</taxon>
        <taxon>Goodeidae</taxon>
        <taxon>Xenoophorus</taxon>
    </lineage>
</organism>
<keyword evidence="3" id="KW-1185">Reference proteome</keyword>